<dbReference type="Pfam" id="PF24720">
    <property type="entry name" value="DUF7673"/>
    <property type="match status" value="1"/>
</dbReference>
<dbReference type="RefSeq" id="WP_345427674.1">
    <property type="nucleotide sequence ID" value="NZ_AP031496.1"/>
</dbReference>
<gene>
    <name evidence="2" type="ORF">GCM10025791_45520</name>
</gene>
<dbReference type="Proteomes" id="UP001409585">
    <property type="component" value="Unassembled WGS sequence"/>
</dbReference>
<evidence type="ECO:0000313" key="2">
    <source>
        <dbReference type="EMBL" id="GAA4959423.1"/>
    </source>
</evidence>
<protein>
    <recommendedName>
        <fullName evidence="1">DUF7673 domain-containing protein</fullName>
    </recommendedName>
</protein>
<feature type="domain" description="DUF7673" evidence="1">
    <location>
        <begin position="23"/>
        <end position="101"/>
    </location>
</feature>
<comment type="caution">
    <text evidence="2">The sequence shown here is derived from an EMBL/GenBank/DDBJ whole genome shotgun (WGS) entry which is preliminary data.</text>
</comment>
<dbReference type="InterPro" id="IPR056090">
    <property type="entry name" value="DUF7673"/>
</dbReference>
<sequence>MNQEQSNTCNCQTPAWYSDYRNSAERLSTLALSDTSGGRTAASLLLSSLQGEHHFDISDLLYFDDINYQAAVAYLNGMYHTREYPDSLSPLCRENFAKIKQRHAEEEETNRAIDELIRDA</sequence>
<organism evidence="2 3">
    <name type="scientific">Halioxenophilus aromaticivorans</name>
    <dbReference type="NCBI Taxonomy" id="1306992"/>
    <lineage>
        <taxon>Bacteria</taxon>
        <taxon>Pseudomonadati</taxon>
        <taxon>Pseudomonadota</taxon>
        <taxon>Gammaproteobacteria</taxon>
        <taxon>Alteromonadales</taxon>
        <taxon>Alteromonadaceae</taxon>
        <taxon>Halioxenophilus</taxon>
    </lineage>
</organism>
<name>A0AAV3U8T3_9ALTE</name>
<accession>A0AAV3U8T3</accession>
<evidence type="ECO:0000313" key="3">
    <source>
        <dbReference type="Proteomes" id="UP001409585"/>
    </source>
</evidence>
<dbReference type="AlphaFoldDB" id="A0AAV3U8T3"/>
<reference evidence="3" key="1">
    <citation type="journal article" date="2019" name="Int. J. Syst. Evol. Microbiol.">
        <title>The Global Catalogue of Microorganisms (GCM) 10K type strain sequencing project: providing services to taxonomists for standard genome sequencing and annotation.</title>
        <authorList>
            <consortium name="The Broad Institute Genomics Platform"/>
            <consortium name="The Broad Institute Genome Sequencing Center for Infectious Disease"/>
            <person name="Wu L."/>
            <person name="Ma J."/>
        </authorList>
    </citation>
    <scope>NUCLEOTIDE SEQUENCE [LARGE SCALE GENOMIC DNA]</scope>
    <source>
        <strain evidence="3">JCM 19134</strain>
    </source>
</reference>
<keyword evidence="3" id="KW-1185">Reference proteome</keyword>
<proteinExistence type="predicted"/>
<evidence type="ECO:0000259" key="1">
    <source>
        <dbReference type="Pfam" id="PF24720"/>
    </source>
</evidence>
<dbReference type="EMBL" id="BAABLX010000078">
    <property type="protein sequence ID" value="GAA4959423.1"/>
    <property type="molecule type" value="Genomic_DNA"/>
</dbReference>